<feature type="compositionally biased region" description="Polar residues" evidence="1">
    <location>
        <begin position="91"/>
        <end position="104"/>
    </location>
</feature>
<proteinExistence type="predicted"/>
<accession>A0A2M4D979</accession>
<feature type="signal peptide" evidence="2">
    <location>
        <begin position="1"/>
        <end position="18"/>
    </location>
</feature>
<name>A0A2M4D979_ANODA</name>
<keyword evidence="2" id="KW-0732">Signal</keyword>
<sequence length="113" mass="12057">MHLNLLFLNLSSFLSVQTKYRAQLLGSANVPSSRHSNFTFSFGVTGSTCGARGSTGATGGNTAFSSSGPFVHSSSPVSSGSSASSERPATMNAQRPRNWLNTWPSGHWRPYCR</sequence>
<feature type="chain" id="PRO_5014636870" evidence="2">
    <location>
        <begin position="19"/>
        <end position="113"/>
    </location>
</feature>
<feature type="region of interest" description="Disordered" evidence="1">
    <location>
        <begin position="51"/>
        <end position="113"/>
    </location>
</feature>
<dbReference type="EMBL" id="GGFL01009909">
    <property type="protein sequence ID" value="MBW74087.1"/>
    <property type="molecule type" value="Transcribed_RNA"/>
</dbReference>
<organism evidence="3">
    <name type="scientific">Anopheles darlingi</name>
    <name type="common">Mosquito</name>
    <dbReference type="NCBI Taxonomy" id="43151"/>
    <lineage>
        <taxon>Eukaryota</taxon>
        <taxon>Metazoa</taxon>
        <taxon>Ecdysozoa</taxon>
        <taxon>Arthropoda</taxon>
        <taxon>Hexapoda</taxon>
        <taxon>Insecta</taxon>
        <taxon>Pterygota</taxon>
        <taxon>Neoptera</taxon>
        <taxon>Endopterygota</taxon>
        <taxon>Diptera</taxon>
        <taxon>Nematocera</taxon>
        <taxon>Culicoidea</taxon>
        <taxon>Culicidae</taxon>
        <taxon>Anophelinae</taxon>
        <taxon>Anopheles</taxon>
    </lineage>
</organism>
<protein>
    <submittedName>
        <fullName evidence="3">Putative secreted protein</fullName>
    </submittedName>
</protein>
<evidence type="ECO:0000313" key="3">
    <source>
        <dbReference type="EMBL" id="MBW74087.1"/>
    </source>
</evidence>
<reference evidence="3" key="1">
    <citation type="submission" date="2018-01" db="EMBL/GenBank/DDBJ databases">
        <title>An insight into the sialome of Amazonian anophelines.</title>
        <authorList>
            <person name="Ribeiro J.M."/>
            <person name="Scarpassa V."/>
            <person name="Calvo E."/>
        </authorList>
    </citation>
    <scope>NUCLEOTIDE SEQUENCE</scope>
</reference>
<evidence type="ECO:0000256" key="2">
    <source>
        <dbReference type="SAM" id="SignalP"/>
    </source>
</evidence>
<evidence type="ECO:0000256" key="1">
    <source>
        <dbReference type="SAM" id="MobiDB-lite"/>
    </source>
</evidence>
<feature type="compositionally biased region" description="Low complexity" evidence="1">
    <location>
        <begin position="63"/>
        <end position="85"/>
    </location>
</feature>
<dbReference type="AlphaFoldDB" id="A0A2M4D979"/>